<dbReference type="EMBL" id="JBHSAM010000034">
    <property type="protein sequence ID" value="MFC4102610.1"/>
    <property type="molecule type" value="Genomic_DNA"/>
</dbReference>
<dbReference type="RefSeq" id="WP_377721230.1">
    <property type="nucleotide sequence ID" value="NZ_JBHSAM010000034.1"/>
</dbReference>
<proteinExistence type="predicted"/>
<protein>
    <submittedName>
        <fullName evidence="2">Uncharacterized protein</fullName>
    </submittedName>
</protein>
<keyword evidence="1" id="KW-0472">Membrane</keyword>
<evidence type="ECO:0000313" key="3">
    <source>
        <dbReference type="Proteomes" id="UP001595715"/>
    </source>
</evidence>
<dbReference type="Proteomes" id="UP001595715">
    <property type="component" value="Unassembled WGS sequence"/>
</dbReference>
<reference evidence="3" key="1">
    <citation type="journal article" date="2019" name="Int. J. Syst. Evol. Microbiol.">
        <title>The Global Catalogue of Microorganisms (GCM) 10K type strain sequencing project: providing services to taxonomists for standard genome sequencing and annotation.</title>
        <authorList>
            <consortium name="The Broad Institute Genomics Platform"/>
            <consortium name="The Broad Institute Genome Sequencing Center for Infectious Disease"/>
            <person name="Wu L."/>
            <person name="Ma J."/>
        </authorList>
    </citation>
    <scope>NUCLEOTIDE SEQUENCE [LARGE SCALE GENOMIC DNA]</scope>
    <source>
        <strain evidence="3">IBRC-M 10987</strain>
    </source>
</reference>
<organism evidence="2 3">
    <name type="scientific">Paenibacillus xanthanilyticus</name>
    <dbReference type="NCBI Taxonomy" id="1783531"/>
    <lineage>
        <taxon>Bacteria</taxon>
        <taxon>Bacillati</taxon>
        <taxon>Bacillota</taxon>
        <taxon>Bacilli</taxon>
        <taxon>Bacillales</taxon>
        <taxon>Paenibacillaceae</taxon>
        <taxon>Paenibacillus</taxon>
    </lineage>
</organism>
<gene>
    <name evidence="2" type="ORF">ACFOZ8_23595</name>
</gene>
<keyword evidence="1" id="KW-1133">Transmembrane helix</keyword>
<feature type="transmembrane region" description="Helical" evidence="1">
    <location>
        <begin position="57"/>
        <end position="75"/>
    </location>
</feature>
<accession>A0ABV8K9A0</accession>
<comment type="caution">
    <text evidence="2">The sequence shown here is derived from an EMBL/GenBank/DDBJ whole genome shotgun (WGS) entry which is preliminary data.</text>
</comment>
<evidence type="ECO:0000256" key="1">
    <source>
        <dbReference type="SAM" id="Phobius"/>
    </source>
</evidence>
<keyword evidence="1" id="KW-0812">Transmembrane</keyword>
<feature type="transmembrane region" description="Helical" evidence="1">
    <location>
        <begin position="25"/>
        <end position="45"/>
    </location>
</feature>
<evidence type="ECO:0000313" key="2">
    <source>
        <dbReference type="EMBL" id="MFC4102610.1"/>
    </source>
</evidence>
<sequence length="189" mass="21459">MNGMNNLPLRKFFILQKGDRMAGNILYYVYSGFLLVAWMVILAIVGKMKGFAAIPKALLLTTPLVVLGGFYYWNWDFNSYVKSYLFSNKVYTCDDSEELSHLSIPLPSRTVLKGKEDGCSPFYSTYANEKAFTAFYEEALAEMKSRKDIQAFHAVEQGFLLELRSGSIIDISLNEGHQSLSIDYKPKNK</sequence>
<keyword evidence="3" id="KW-1185">Reference proteome</keyword>
<name>A0ABV8K9A0_9BACL</name>